<feature type="transmembrane region" description="Helical" evidence="5">
    <location>
        <begin position="218"/>
        <end position="240"/>
    </location>
</feature>
<keyword evidence="8" id="KW-1185">Reference proteome</keyword>
<evidence type="ECO:0000259" key="6">
    <source>
        <dbReference type="Pfam" id="PF00892"/>
    </source>
</evidence>
<dbReference type="PANTHER" id="PTHR32322">
    <property type="entry name" value="INNER MEMBRANE TRANSPORTER"/>
    <property type="match status" value="1"/>
</dbReference>
<feature type="domain" description="EamA" evidence="6">
    <location>
        <begin position="3"/>
        <end position="136"/>
    </location>
</feature>
<comment type="caution">
    <text evidence="7">The sequence shown here is derived from an EMBL/GenBank/DDBJ whole genome shotgun (WGS) entry which is preliminary data.</text>
</comment>
<evidence type="ECO:0000256" key="2">
    <source>
        <dbReference type="ARBA" id="ARBA00022692"/>
    </source>
</evidence>
<feature type="transmembrane region" description="Helical" evidence="5">
    <location>
        <begin position="121"/>
        <end position="143"/>
    </location>
</feature>
<evidence type="ECO:0000256" key="1">
    <source>
        <dbReference type="ARBA" id="ARBA00004141"/>
    </source>
</evidence>
<organism evidence="7 8">
    <name type="scientific">Lacibacterium aquatile</name>
    <dbReference type="NCBI Taxonomy" id="1168082"/>
    <lineage>
        <taxon>Bacteria</taxon>
        <taxon>Pseudomonadati</taxon>
        <taxon>Pseudomonadota</taxon>
        <taxon>Alphaproteobacteria</taxon>
        <taxon>Rhodospirillales</taxon>
        <taxon>Rhodospirillaceae</taxon>
    </lineage>
</organism>
<dbReference type="PANTHER" id="PTHR32322:SF2">
    <property type="entry name" value="EAMA DOMAIN-CONTAINING PROTEIN"/>
    <property type="match status" value="1"/>
</dbReference>
<proteinExistence type="predicted"/>
<evidence type="ECO:0000256" key="5">
    <source>
        <dbReference type="SAM" id="Phobius"/>
    </source>
</evidence>
<keyword evidence="4 5" id="KW-0472">Membrane</keyword>
<keyword evidence="2 5" id="KW-0812">Transmembrane</keyword>
<dbReference type="InterPro" id="IPR000620">
    <property type="entry name" value="EamA_dom"/>
</dbReference>
<reference evidence="8" key="1">
    <citation type="journal article" date="2019" name="Int. J. Syst. Evol. Microbiol.">
        <title>The Global Catalogue of Microorganisms (GCM) 10K type strain sequencing project: providing services to taxonomists for standard genome sequencing and annotation.</title>
        <authorList>
            <consortium name="The Broad Institute Genomics Platform"/>
            <consortium name="The Broad Institute Genome Sequencing Center for Infectious Disease"/>
            <person name="Wu L."/>
            <person name="Ma J."/>
        </authorList>
    </citation>
    <scope>NUCLEOTIDE SEQUENCE [LARGE SCALE GENOMIC DNA]</scope>
    <source>
        <strain evidence="8">CGMCC 1.19062</strain>
    </source>
</reference>
<name>A0ABW5DN51_9PROT</name>
<evidence type="ECO:0000313" key="8">
    <source>
        <dbReference type="Proteomes" id="UP001597295"/>
    </source>
</evidence>
<dbReference type="Pfam" id="PF00892">
    <property type="entry name" value="EamA"/>
    <property type="match status" value="1"/>
</dbReference>
<feature type="transmembrane region" description="Helical" evidence="5">
    <location>
        <begin position="281"/>
        <end position="299"/>
    </location>
</feature>
<sequence length="323" mass="34653">MVWGILAGLTTCALWGLTYVVPRMIEPFNALDLTVLRYVIFGLASVAIMAHPKVRRHPLTRPQVWIGLATGVIGYLGFFLAAAYAVQLAGAAIPPLMIGAMPVLLAVIANYRDRTVSWGKLALPMVVIAAGVLIVNVSALRSVTVDDRLALLLGIFLSVISLAIWVAYGLVVGWIMKGPDAPNTLNWTGIQGIGAAVSSLFLLPLTSFTEVTATGEQWLHFGLLCLVMGLLGAWFATWCWGFAARRLPLALSAQLIVAETVFGLVYGFLYEERWPDAAESIGAGLQLFGMVTAIAVFSLSSRVERRKAREAGDVDLLGAGGRQ</sequence>
<feature type="transmembrane region" description="Helical" evidence="5">
    <location>
        <begin position="187"/>
        <end position="206"/>
    </location>
</feature>
<feature type="transmembrane region" description="Helical" evidence="5">
    <location>
        <begin position="247"/>
        <end position="269"/>
    </location>
</feature>
<evidence type="ECO:0000256" key="4">
    <source>
        <dbReference type="ARBA" id="ARBA00023136"/>
    </source>
</evidence>
<dbReference type="EMBL" id="JBHUIP010000001">
    <property type="protein sequence ID" value="MFD2261361.1"/>
    <property type="molecule type" value="Genomic_DNA"/>
</dbReference>
<feature type="transmembrane region" description="Helical" evidence="5">
    <location>
        <begin position="149"/>
        <end position="175"/>
    </location>
</feature>
<feature type="transmembrane region" description="Helical" evidence="5">
    <location>
        <begin position="64"/>
        <end position="86"/>
    </location>
</feature>
<evidence type="ECO:0000256" key="3">
    <source>
        <dbReference type="ARBA" id="ARBA00022989"/>
    </source>
</evidence>
<keyword evidence="3 5" id="KW-1133">Transmembrane helix</keyword>
<feature type="transmembrane region" description="Helical" evidence="5">
    <location>
        <begin position="34"/>
        <end position="52"/>
    </location>
</feature>
<accession>A0ABW5DN51</accession>
<evidence type="ECO:0000313" key="7">
    <source>
        <dbReference type="EMBL" id="MFD2261361.1"/>
    </source>
</evidence>
<comment type="subcellular location">
    <subcellularLocation>
        <location evidence="1">Membrane</location>
        <topology evidence="1">Multi-pass membrane protein</topology>
    </subcellularLocation>
</comment>
<dbReference type="InterPro" id="IPR050638">
    <property type="entry name" value="AA-Vitamin_Transporters"/>
</dbReference>
<dbReference type="Proteomes" id="UP001597295">
    <property type="component" value="Unassembled WGS sequence"/>
</dbReference>
<protein>
    <submittedName>
        <fullName evidence="7">DMT family transporter</fullName>
    </submittedName>
</protein>
<dbReference type="RefSeq" id="WP_379874013.1">
    <property type="nucleotide sequence ID" value="NZ_JBHUIP010000001.1"/>
</dbReference>
<gene>
    <name evidence="7" type="ORF">ACFSM5_00580</name>
</gene>
<feature type="transmembrane region" description="Helical" evidence="5">
    <location>
        <begin position="92"/>
        <end position="109"/>
    </location>
</feature>